<keyword evidence="9" id="KW-0119">Carbohydrate metabolism</keyword>
<proteinExistence type="inferred from homology"/>
<name>A0AAV8WH36_9CUCU</name>
<dbReference type="GO" id="GO:0005737">
    <property type="term" value="C:cytoplasm"/>
    <property type="evidence" value="ECO:0007669"/>
    <property type="project" value="UniProtKB-SubCell"/>
</dbReference>
<keyword evidence="15" id="KW-1185">Reference proteome</keyword>
<evidence type="ECO:0000256" key="1">
    <source>
        <dbReference type="ARBA" id="ARBA00004496"/>
    </source>
</evidence>
<evidence type="ECO:0000256" key="10">
    <source>
        <dbReference type="ARBA" id="ARBA00044906"/>
    </source>
</evidence>
<dbReference type="PRINTS" id="PR00146">
    <property type="entry name" value="DHPICSNTHASE"/>
</dbReference>
<comment type="pathway">
    <text evidence="2">Amino-sugar metabolism; N-acetylneuraminate degradation.</text>
</comment>
<gene>
    <name evidence="14" type="ORF">NQ315_009232</name>
</gene>
<evidence type="ECO:0000313" key="15">
    <source>
        <dbReference type="Proteomes" id="UP001159042"/>
    </source>
</evidence>
<dbReference type="EC" id="4.1.3.3" evidence="5"/>
<comment type="subunit">
    <text evidence="4">Homotetramer.</text>
</comment>
<evidence type="ECO:0000256" key="4">
    <source>
        <dbReference type="ARBA" id="ARBA00011881"/>
    </source>
</evidence>
<evidence type="ECO:0000256" key="2">
    <source>
        <dbReference type="ARBA" id="ARBA00004878"/>
    </source>
</evidence>
<dbReference type="Pfam" id="PF00701">
    <property type="entry name" value="DHDPS"/>
    <property type="match status" value="1"/>
</dbReference>
<protein>
    <recommendedName>
        <fullName evidence="5">N-acetylneuraminate lyase</fullName>
        <ecNumber evidence="5">4.1.3.3</ecNumber>
    </recommendedName>
</protein>
<reference evidence="14 15" key="1">
    <citation type="journal article" date="2023" name="Insect Mol. Biol.">
        <title>Genome sequencing provides insights into the evolution of gene families encoding plant cell wall-degrading enzymes in longhorned beetles.</title>
        <authorList>
            <person name="Shin N.R."/>
            <person name="Okamura Y."/>
            <person name="Kirsch R."/>
            <person name="Pauchet Y."/>
        </authorList>
    </citation>
    <scope>NUCLEOTIDE SEQUENCE [LARGE SCALE GENOMIC DNA]</scope>
    <source>
        <strain evidence="14">EAD_L_NR</strain>
    </source>
</reference>
<evidence type="ECO:0000256" key="5">
    <source>
        <dbReference type="ARBA" id="ARBA00012911"/>
    </source>
</evidence>
<organism evidence="14 15">
    <name type="scientific">Exocentrus adspersus</name>
    <dbReference type="NCBI Taxonomy" id="1586481"/>
    <lineage>
        <taxon>Eukaryota</taxon>
        <taxon>Metazoa</taxon>
        <taxon>Ecdysozoa</taxon>
        <taxon>Arthropoda</taxon>
        <taxon>Hexapoda</taxon>
        <taxon>Insecta</taxon>
        <taxon>Pterygota</taxon>
        <taxon>Neoptera</taxon>
        <taxon>Endopterygota</taxon>
        <taxon>Coleoptera</taxon>
        <taxon>Polyphaga</taxon>
        <taxon>Cucujiformia</taxon>
        <taxon>Chrysomeloidea</taxon>
        <taxon>Cerambycidae</taxon>
        <taxon>Lamiinae</taxon>
        <taxon>Acanthocinini</taxon>
        <taxon>Exocentrus</taxon>
    </lineage>
</organism>
<dbReference type="SMART" id="SM01130">
    <property type="entry name" value="DHDPS"/>
    <property type="match status" value="1"/>
</dbReference>
<dbReference type="AlphaFoldDB" id="A0AAV8WH36"/>
<comment type="caution">
    <text evidence="14">The sequence shown here is derived from an EMBL/GenBank/DDBJ whole genome shotgun (WGS) entry which is preliminary data.</text>
</comment>
<keyword evidence="7 11" id="KW-0456">Lyase</keyword>
<evidence type="ECO:0000256" key="8">
    <source>
        <dbReference type="ARBA" id="ARBA00023270"/>
    </source>
</evidence>
<dbReference type="PANTHER" id="PTHR12128:SF21">
    <property type="entry name" value="N-ACETYLNEURAMINATE LYASE"/>
    <property type="match status" value="1"/>
</dbReference>
<dbReference type="Proteomes" id="UP001159042">
    <property type="component" value="Unassembled WGS sequence"/>
</dbReference>
<evidence type="ECO:0000256" key="7">
    <source>
        <dbReference type="ARBA" id="ARBA00023239"/>
    </source>
</evidence>
<evidence type="ECO:0000256" key="9">
    <source>
        <dbReference type="ARBA" id="ARBA00023277"/>
    </source>
</evidence>
<dbReference type="PIRSF" id="PIRSF001365">
    <property type="entry name" value="DHDPS"/>
    <property type="match status" value="1"/>
</dbReference>
<evidence type="ECO:0000256" key="13">
    <source>
        <dbReference type="PIRSR" id="PIRSR001365-2"/>
    </source>
</evidence>
<evidence type="ECO:0000313" key="14">
    <source>
        <dbReference type="EMBL" id="KAJ8925400.1"/>
    </source>
</evidence>
<dbReference type="Gene3D" id="3.20.20.70">
    <property type="entry name" value="Aldolase class I"/>
    <property type="match status" value="1"/>
</dbReference>
<dbReference type="PANTHER" id="PTHR12128">
    <property type="entry name" value="DIHYDRODIPICOLINATE SYNTHASE"/>
    <property type="match status" value="1"/>
</dbReference>
<sequence>MVKFTYRGLCAPVFTVFNKDLTVNVDVIPEYAKFLAGNGIKGVLVHGTSGEGMSMTVTERKSVVEEWAKIVKTTNQHLMVQVGGCPLPDVLELAKHAEQLGVDSLLCLPDLYFKPTNPADLISYLKIVGEAAPTTPLLYYHIPEWTGVRIDMADFLNQSVGKIPTFHGIKYTSNDLSGGAAALRANDGKYAVFLGADTLLAGAFTMGFDSAIATTLNIWPQYAVQILEAIKANKVEEAREIQNRLSAACSIVTKNGAWVPTMKAAMNLATPINVGHARPPLRNLTAEQTNEMQSSLRAASVL</sequence>
<evidence type="ECO:0000256" key="6">
    <source>
        <dbReference type="ARBA" id="ARBA00022490"/>
    </source>
</evidence>
<comment type="catalytic activity">
    <reaction evidence="10">
        <text>aceneuramate = aldehydo-N-acetyl-D-mannosamine + pyruvate</text>
        <dbReference type="Rhea" id="RHEA:23296"/>
        <dbReference type="ChEBI" id="CHEBI:15361"/>
        <dbReference type="ChEBI" id="CHEBI:17122"/>
        <dbReference type="ChEBI" id="CHEBI:173083"/>
        <dbReference type="EC" id="4.1.3.3"/>
    </reaction>
</comment>
<feature type="binding site" evidence="13">
    <location>
        <position position="212"/>
    </location>
    <ligand>
        <name>pyruvate</name>
        <dbReference type="ChEBI" id="CHEBI:15361"/>
    </ligand>
</feature>
<evidence type="ECO:0000256" key="12">
    <source>
        <dbReference type="PIRSR" id="PIRSR001365-1"/>
    </source>
</evidence>
<feature type="active site" description="Proton donor/acceptor" evidence="12">
    <location>
        <position position="140"/>
    </location>
</feature>
<comment type="similarity">
    <text evidence="3">Belongs to the DapA family. NanA subfamily.</text>
</comment>
<dbReference type="GO" id="GO:0008747">
    <property type="term" value="F:N-acetylneuraminate lyase activity"/>
    <property type="evidence" value="ECO:0007669"/>
    <property type="project" value="UniProtKB-EC"/>
</dbReference>
<dbReference type="InterPro" id="IPR002220">
    <property type="entry name" value="DapA-like"/>
</dbReference>
<feature type="active site" description="Schiff-base intermediate with substrate" evidence="12">
    <location>
        <position position="170"/>
    </location>
</feature>
<dbReference type="EMBL" id="JANEYG010000001">
    <property type="protein sequence ID" value="KAJ8925400.1"/>
    <property type="molecule type" value="Genomic_DNA"/>
</dbReference>
<keyword evidence="8" id="KW-0704">Schiff base</keyword>
<keyword evidence="6" id="KW-0963">Cytoplasm</keyword>
<dbReference type="InterPro" id="IPR013785">
    <property type="entry name" value="Aldolase_TIM"/>
</dbReference>
<evidence type="ECO:0000256" key="3">
    <source>
        <dbReference type="ARBA" id="ARBA00006324"/>
    </source>
</evidence>
<dbReference type="SUPFAM" id="SSF51569">
    <property type="entry name" value="Aldolase"/>
    <property type="match status" value="1"/>
</dbReference>
<accession>A0AAV8WH36</accession>
<comment type="subcellular location">
    <subcellularLocation>
        <location evidence="1">Cytoplasm</location>
    </subcellularLocation>
</comment>
<evidence type="ECO:0000256" key="11">
    <source>
        <dbReference type="PIRNR" id="PIRNR001365"/>
    </source>
</evidence>